<feature type="non-terminal residue" evidence="1">
    <location>
        <position position="1"/>
    </location>
</feature>
<sequence>SCICLWMDESLSGQHRLGPGNRLTDSALPRTLERGPQLGRSCLLWDTVLRYNFGGWPCSPQFHLQFKNPISSLIPRR</sequence>
<name>A0AC59Z3S3_RANTA</name>
<reference evidence="1" key="1">
    <citation type="submission" date="2023-05" db="EMBL/GenBank/DDBJ databases">
        <authorList>
            <consortium name="ELIXIR-Norway"/>
        </authorList>
    </citation>
    <scope>NUCLEOTIDE SEQUENCE</scope>
</reference>
<organism evidence="1 2">
    <name type="scientific">Rangifer tarandus platyrhynchus</name>
    <name type="common">Svalbard reindeer</name>
    <dbReference type="NCBI Taxonomy" id="3082113"/>
    <lineage>
        <taxon>Eukaryota</taxon>
        <taxon>Metazoa</taxon>
        <taxon>Chordata</taxon>
        <taxon>Craniata</taxon>
        <taxon>Vertebrata</taxon>
        <taxon>Euteleostomi</taxon>
        <taxon>Mammalia</taxon>
        <taxon>Eutheria</taxon>
        <taxon>Laurasiatheria</taxon>
        <taxon>Artiodactyla</taxon>
        <taxon>Ruminantia</taxon>
        <taxon>Pecora</taxon>
        <taxon>Cervidae</taxon>
        <taxon>Odocoileinae</taxon>
        <taxon>Rangifer</taxon>
    </lineage>
</organism>
<accession>A0AC59Z3S3</accession>
<evidence type="ECO:0000313" key="2">
    <source>
        <dbReference type="Proteomes" id="UP001162501"/>
    </source>
</evidence>
<proteinExistence type="predicted"/>
<gene>
    <name evidence="1" type="ORF">MRATA1EN22A_LOCUS13695</name>
</gene>
<dbReference type="Proteomes" id="UP001162501">
    <property type="component" value="Chromosome 23"/>
</dbReference>
<dbReference type="EMBL" id="OX596107">
    <property type="protein sequence ID" value="CAN0209294.1"/>
    <property type="molecule type" value="Genomic_DNA"/>
</dbReference>
<reference evidence="1" key="2">
    <citation type="submission" date="2025-03" db="EMBL/GenBank/DDBJ databases">
        <authorList>
            <consortium name="ELIXIR-Norway"/>
            <consortium name="Elixir Norway"/>
        </authorList>
    </citation>
    <scope>NUCLEOTIDE SEQUENCE</scope>
</reference>
<evidence type="ECO:0000313" key="1">
    <source>
        <dbReference type="EMBL" id="CAN0209294.1"/>
    </source>
</evidence>
<protein>
    <submittedName>
        <fullName evidence="1">Uncharacterized protein</fullName>
    </submittedName>
</protein>